<feature type="domain" description="GGDEF" evidence="1">
    <location>
        <begin position="48"/>
        <end position="163"/>
    </location>
</feature>
<proteinExistence type="predicted"/>
<evidence type="ECO:0000313" key="2">
    <source>
        <dbReference type="EMBL" id="MCE4553269.1"/>
    </source>
</evidence>
<name>A0ABS8XKA5_9BURK</name>
<evidence type="ECO:0000259" key="1">
    <source>
        <dbReference type="PROSITE" id="PS50887"/>
    </source>
</evidence>
<dbReference type="RefSeq" id="WP_233369976.1">
    <property type="nucleotide sequence ID" value="NZ_JAJTWU010000001.1"/>
</dbReference>
<dbReference type="InterPro" id="IPR029787">
    <property type="entry name" value="Nucleotide_cyclase"/>
</dbReference>
<accession>A0ABS8XKA5</accession>
<keyword evidence="2" id="KW-0808">Transferase</keyword>
<dbReference type="Proteomes" id="UP001200741">
    <property type="component" value="Unassembled WGS sequence"/>
</dbReference>
<gene>
    <name evidence="2" type="ORF">LXT13_02245</name>
</gene>
<protein>
    <submittedName>
        <fullName evidence="2">Diguanylate cyclase</fullName>
        <ecNumber evidence="2">2.7.7.65</ecNumber>
    </submittedName>
</protein>
<evidence type="ECO:0000313" key="3">
    <source>
        <dbReference type="Proteomes" id="UP001200741"/>
    </source>
</evidence>
<dbReference type="SUPFAM" id="SSF55073">
    <property type="entry name" value="Nucleotide cyclase"/>
    <property type="match status" value="1"/>
</dbReference>
<dbReference type="InterPro" id="IPR000160">
    <property type="entry name" value="GGDEF_dom"/>
</dbReference>
<dbReference type="Pfam" id="PF00990">
    <property type="entry name" value="GGDEF"/>
    <property type="match status" value="1"/>
</dbReference>
<keyword evidence="2" id="KW-0548">Nucleotidyltransferase</keyword>
<dbReference type="Gene3D" id="3.30.70.270">
    <property type="match status" value="1"/>
</dbReference>
<reference evidence="2 3" key="1">
    <citation type="submission" date="2021-12" db="EMBL/GenBank/DDBJ databases">
        <title>Genome seq of P8.</title>
        <authorList>
            <person name="Seo T."/>
        </authorList>
    </citation>
    <scope>NUCLEOTIDE SEQUENCE [LARGE SCALE GENOMIC DNA]</scope>
    <source>
        <strain evidence="2 3">P8</strain>
    </source>
</reference>
<sequence length="163" mass="17648">MPLAHLPTNDAPDHGRGCAVEQLPRMDSLAVFGMRVSRHFAQCRRASGRLALLWVEVTPVEDGETVNTDGLVHMAGQRLRNRVRGTDDVVQVGAQGFAVLLMAAGSSEAEIVERRLLHTLEGAYGVDGQLLHARVRMGAAVFPDHGRSGAELAEAARRRLHAD</sequence>
<organism evidence="2 3">
    <name type="scientific">Pelomonas cellulosilytica</name>
    <dbReference type="NCBI Taxonomy" id="2906762"/>
    <lineage>
        <taxon>Bacteria</taxon>
        <taxon>Pseudomonadati</taxon>
        <taxon>Pseudomonadota</taxon>
        <taxon>Betaproteobacteria</taxon>
        <taxon>Burkholderiales</taxon>
        <taxon>Sphaerotilaceae</taxon>
        <taxon>Roseateles</taxon>
    </lineage>
</organism>
<dbReference type="InterPro" id="IPR043128">
    <property type="entry name" value="Rev_trsase/Diguanyl_cyclase"/>
</dbReference>
<keyword evidence="3" id="KW-1185">Reference proteome</keyword>
<dbReference type="PROSITE" id="PS50887">
    <property type="entry name" value="GGDEF"/>
    <property type="match status" value="1"/>
</dbReference>
<dbReference type="EMBL" id="JAJTWU010000001">
    <property type="protein sequence ID" value="MCE4553269.1"/>
    <property type="molecule type" value="Genomic_DNA"/>
</dbReference>
<comment type="caution">
    <text evidence="2">The sequence shown here is derived from an EMBL/GenBank/DDBJ whole genome shotgun (WGS) entry which is preliminary data.</text>
</comment>
<dbReference type="GO" id="GO:0052621">
    <property type="term" value="F:diguanylate cyclase activity"/>
    <property type="evidence" value="ECO:0007669"/>
    <property type="project" value="UniProtKB-EC"/>
</dbReference>
<dbReference type="EC" id="2.7.7.65" evidence="2"/>